<dbReference type="CDD" id="cd07377">
    <property type="entry name" value="WHTH_GntR"/>
    <property type="match status" value="1"/>
</dbReference>
<gene>
    <name evidence="7" type="ORF">GR170_08245</name>
</gene>
<dbReference type="InterPro" id="IPR004839">
    <property type="entry name" value="Aminotransferase_I/II_large"/>
</dbReference>
<dbReference type="GO" id="GO:0003677">
    <property type="term" value="F:DNA binding"/>
    <property type="evidence" value="ECO:0007669"/>
    <property type="project" value="UniProtKB-KW"/>
</dbReference>
<feature type="domain" description="HTH gntR-type" evidence="6">
    <location>
        <begin position="21"/>
        <end position="89"/>
    </location>
</feature>
<dbReference type="Pfam" id="PF00155">
    <property type="entry name" value="Aminotran_1_2"/>
    <property type="match status" value="1"/>
</dbReference>
<dbReference type="PROSITE" id="PS50949">
    <property type="entry name" value="HTH_GNTR"/>
    <property type="match status" value="1"/>
</dbReference>
<dbReference type="GO" id="GO:0003700">
    <property type="term" value="F:DNA-binding transcription factor activity"/>
    <property type="evidence" value="ECO:0007669"/>
    <property type="project" value="InterPro"/>
</dbReference>
<dbReference type="Pfam" id="PF00392">
    <property type="entry name" value="GntR"/>
    <property type="match status" value="1"/>
</dbReference>
<dbReference type="SUPFAM" id="SSF46785">
    <property type="entry name" value="Winged helix' DNA-binding domain"/>
    <property type="match status" value="1"/>
</dbReference>
<evidence type="ECO:0000256" key="4">
    <source>
        <dbReference type="ARBA" id="ARBA00023125"/>
    </source>
</evidence>
<comment type="caution">
    <text evidence="7">The sequence shown here is derived from an EMBL/GenBank/DDBJ whole genome shotgun (WGS) entry which is preliminary data.</text>
</comment>
<keyword evidence="7" id="KW-0808">Transferase</keyword>
<dbReference type="GO" id="GO:0030170">
    <property type="term" value="F:pyridoxal phosphate binding"/>
    <property type="evidence" value="ECO:0007669"/>
    <property type="project" value="InterPro"/>
</dbReference>
<keyword evidence="7" id="KW-0032">Aminotransferase</keyword>
<dbReference type="SMART" id="SM00345">
    <property type="entry name" value="HTH_GNTR"/>
    <property type="match status" value="1"/>
</dbReference>
<evidence type="ECO:0000256" key="5">
    <source>
        <dbReference type="ARBA" id="ARBA00023163"/>
    </source>
</evidence>
<dbReference type="RefSeq" id="WP_160893547.1">
    <property type="nucleotide sequence ID" value="NZ_WUMU01000006.1"/>
</dbReference>
<dbReference type="EMBL" id="WUMU01000006">
    <property type="protein sequence ID" value="MXN17821.1"/>
    <property type="molecule type" value="Genomic_DNA"/>
</dbReference>
<comment type="similarity">
    <text evidence="1">In the C-terminal section; belongs to the class-I pyridoxal-phosphate-dependent aminotransferase family.</text>
</comment>
<evidence type="ECO:0000256" key="1">
    <source>
        <dbReference type="ARBA" id="ARBA00005384"/>
    </source>
</evidence>
<dbReference type="Gene3D" id="1.10.10.10">
    <property type="entry name" value="Winged helix-like DNA-binding domain superfamily/Winged helix DNA-binding domain"/>
    <property type="match status" value="1"/>
</dbReference>
<evidence type="ECO:0000256" key="3">
    <source>
        <dbReference type="ARBA" id="ARBA00023015"/>
    </source>
</evidence>
<keyword evidence="4" id="KW-0238">DNA-binding</keyword>
<accession>A0A6L7G197</accession>
<evidence type="ECO:0000313" key="8">
    <source>
        <dbReference type="Proteomes" id="UP000477911"/>
    </source>
</evidence>
<evidence type="ECO:0000313" key="7">
    <source>
        <dbReference type="EMBL" id="MXN17821.1"/>
    </source>
</evidence>
<keyword evidence="3" id="KW-0805">Transcription regulation</keyword>
<dbReference type="InterPro" id="IPR015424">
    <property type="entry name" value="PyrdxlP-dep_Trfase"/>
</dbReference>
<organism evidence="7 8">
    <name type="scientific">Pseudooceanicola albus</name>
    <dbReference type="NCBI Taxonomy" id="2692189"/>
    <lineage>
        <taxon>Bacteria</taxon>
        <taxon>Pseudomonadati</taxon>
        <taxon>Pseudomonadota</taxon>
        <taxon>Alphaproteobacteria</taxon>
        <taxon>Rhodobacterales</taxon>
        <taxon>Paracoccaceae</taxon>
        <taxon>Pseudooceanicola</taxon>
    </lineage>
</organism>
<evidence type="ECO:0000256" key="2">
    <source>
        <dbReference type="ARBA" id="ARBA00022898"/>
    </source>
</evidence>
<proteinExistence type="inferred from homology"/>
<sequence length="505" mass="55040">MPKTLQAGLQIAIELDRASEVPLYRQILDQLRDAILSGRLAAGSRMPSTRIFADELKVSRNTILQVFDLLKSEELLGGQTGAGTFVTTPQALPVAPPPMSMPPGAPALPFRALSRRGKNLVASATGAFAEKPTPFLPDQPDLREFPIKTWMRILNETSGRLTGQILAETSSAGYEPLRQAIAQHLNAARGMNCEAAQVIITTGTQQGLDLVCRMLLDPGDPVWLEDPGYVGAHTAIRANGGHLYPVPVDGEGIDVSAVIDHHPVPRMIFCSPSCHYPSGAPMPLERRQTLLETADRCGAWIVEDDYDYEFIYDGDPCPALFALDGQDRTIHMGTFSKILLPSLRLGYIVVPKDFAAAFAQARGVVDRHSSLIEQMVLSEVMHRGLFVSHIRKMKKLYRHRRDHMRTGLEALLGPEAWGRSGRSGTNLLLPLASGVDDGAIAARLARRGLMVRPLSPYVVTRSRPAGLILGFAAFRDTEIDRGLDLLAHCLPLQPAAAPRSRAAAR</sequence>
<dbReference type="Gene3D" id="3.40.640.10">
    <property type="entry name" value="Type I PLP-dependent aspartate aminotransferase-like (Major domain)"/>
    <property type="match status" value="1"/>
</dbReference>
<dbReference type="InterPro" id="IPR036390">
    <property type="entry name" value="WH_DNA-bd_sf"/>
</dbReference>
<dbReference type="PANTHER" id="PTHR46577:SF1">
    <property type="entry name" value="HTH-TYPE TRANSCRIPTIONAL REGULATORY PROTEIN GABR"/>
    <property type="match status" value="1"/>
</dbReference>
<dbReference type="InterPro" id="IPR051446">
    <property type="entry name" value="HTH_trans_reg/aminotransferase"/>
</dbReference>
<dbReference type="PANTHER" id="PTHR46577">
    <property type="entry name" value="HTH-TYPE TRANSCRIPTIONAL REGULATORY PROTEIN GABR"/>
    <property type="match status" value="1"/>
</dbReference>
<keyword evidence="8" id="KW-1185">Reference proteome</keyword>
<dbReference type="SUPFAM" id="SSF53383">
    <property type="entry name" value="PLP-dependent transferases"/>
    <property type="match status" value="1"/>
</dbReference>
<reference evidence="7 8" key="1">
    <citation type="submission" date="2019-12" db="EMBL/GenBank/DDBJ databases">
        <authorList>
            <person name="Li M."/>
        </authorList>
    </citation>
    <scope>NUCLEOTIDE SEQUENCE [LARGE SCALE GENOMIC DNA]</scope>
    <source>
        <strain evidence="7 8">GBMRC 2024</strain>
    </source>
</reference>
<dbReference type="InterPro" id="IPR036388">
    <property type="entry name" value="WH-like_DNA-bd_sf"/>
</dbReference>
<dbReference type="GO" id="GO:0008483">
    <property type="term" value="F:transaminase activity"/>
    <property type="evidence" value="ECO:0007669"/>
    <property type="project" value="UniProtKB-KW"/>
</dbReference>
<dbReference type="InterPro" id="IPR000524">
    <property type="entry name" value="Tscrpt_reg_HTH_GntR"/>
</dbReference>
<protein>
    <submittedName>
        <fullName evidence="7">Aminotransferase class I/II-fold pyridoxal phosphate-dependent enzyme</fullName>
    </submittedName>
</protein>
<dbReference type="Proteomes" id="UP000477911">
    <property type="component" value="Unassembled WGS sequence"/>
</dbReference>
<dbReference type="AlphaFoldDB" id="A0A6L7G197"/>
<name>A0A6L7G197_9RHOB</name>
<dbReference type="InterPro" id="IPR015421">
    <property type="entry name" value="PyrdxlP-dep_Trfase_major"/>
</dbReference>
<evidence type="ECO:0000259" key="6">
    <source>
        <dbReference type="PROSITE" id="PS50949"/>
    </source>
</evidence>
<dbReference type="CDD" id="cd00609">
    <property type="entry name" value="AAT_like"/>
    <property type="match status" value="1"/>
</dbReference>
<keyword evidence="5" id="KW-0804">Transcription</keyword>
<keyword evidence="2" id="KW-0663">Pyridoxal phosphate</keyword>